<evidence type="ECO:0000313" key="4">
    <source>
        <dbReference type="Proteomes" id="UP001310594"/>
    </source>
</evidence>
<accession>A0AAN7VX91</accession>
<evidence type="ECO:0000259" key="2">
    <source>
        <dbReference type="Pfam" id="PF18271"/>
    </source>
</evidence>
<dbReference type="EMBL" id="JAVRQU010000001">
    <property type="protein sequence ID" value="KAK5707782.1"/>
    <property type="molecule type" value="Genomic_DNA"/>
</dbReference>
<dbReference type="PANTHER" id="PTHR34612">
    <property type="entry name" value="GH131_N DOMAIN-CONTAINING PROTEIN"/>
    <property type="match status" value="1"/>
</dbReference>
<dbReference type="Gene3D" id="2.60.120.1160">
    <property type="match status" value="1"/>
</dbReference>
<feature type="chain" id="PRO_5042824381" description="Glycoside hydrolase 131 catalytic N-terminal domain-containing protein" evidence="1">
    <location>
        <begin position="23"/>
        <end position="277"/>
    </location>
</feature>
<keyword evidence="1" id="KW-0732">Signal</keyword>
<reference evidence="3" key="1">
    <citation type="submission" date="2023-08" db="EMBL/GenBank/DDBJ databases">
        <title>Black Yeasts Isolated from many extreme environments.</title>
        <authorList>
            <person name="Coleine C."/>
            <person name="Stajich J.E."/>
            <person name="Selbmann L."/>
        </authorList>
    </citation>
    <scope>NUCLEOTIDE SEQUENCE</scope>
    <source>
        <strain evidence="3">CCFEE 5810</strain>
    </source>
</reference>
<evidence type="ECO:0000313" key="3">
    <source>
        <dbReference type="EMBL" id="KAK5707782.1"/>
    </source>
</evidence>
<sequence>MPSTTLTALIVFSLSIATSIEASQLQWPLDPSNTIWDGRISSWMDLEDFDSPTLSPYNETHVHGYRNWSDYLRMPTNVKRSLFDYEHGTVPLEVTVDDTSLFLSGGENLQYGFRRSELNPVSNNGTNDHFGRVAISSVTKIFDSSTAVTLTPTETDRCFCLVDGKRTIHFSVRADDSRPLDFTHEYQNVFLETNAYDAHQFTLKTGTPYDNSTSINSSAVTATQTLRIEGGTNAGALEKTLFETAYSGGTWHNFAVELDFDAKYAEHSVAWKVGLLG</sequence>
<dbReference type="Pfam" id="PF18271">
    <property type="entry name" value="GH131_N"/>
    <property type="match status" value="1"/>
</dbReference>
<gene>
    <name evidence="3" type="ORF">LTR97_000320</name>
</gene>
<name>A0AAN7VX91_9PEZI</name>
<dbReference type="InterPro" id="IPR041524">
    <property type="entry name" value="GH131_N"/>
</dbReference>
<evidence type="ECO:0000256" key="1">
    <source>
        <dbReference type="SAM" id="SignalP"/>
    </source>
</evidence>
<proteinExistence type="predicted"/>
<comment type="caution">
    <text evidence="3">The sequence shown here is derived from an EMBL/GenBank/DDBJ whole genome shotgun (WGS) entry which is preliminary data.</text>
</comment>
<dbReference type="PANTHER" id="PTHR34612:SF2">
    <property type="entry name" value="GLYCOSIDE HYDROLASE 131 CATALYTIC N-TERMINAL DOMAIN-CONTAINING PROTEIN"/>
    <property type="match status" value="1"/>
</dbReference>
<organism evidence="3 4">
    <name type="scientific">Elasticomyces elasticus</name>
    <dbReference type="NCBI Taxonomy" id="574655"/>
    <lineage>
        <taxon>Eukaryota</taxon>
        <taxon>Fungi</taxon>
        <taxon>Dikarya</taxon>
        <taxon>Ascomycota</taxon>
        <taxon>Pezizomycotina</taxon>
        <taxon>Dothideomycetes</taxon>
        <taxon>Dothideomycetidae</taxon>
        <taxon>Mycosphaerellales</taxon>
        <taxon>Teratosphaeriaceae</taxon>
        <taxon>Elasticomyces</taxon>
    </lineage>
</organism>
<dbReference type="Proteomes" id="UP001310594">
    <property type="component" value="Unassembled WGS sequence"/>
</dbReference>
<dbReference type="AlphaFoldDB" id="A0AAN7VX91"/>
<protein>
    <recommendedName>
        <fullName evidence="2">Glycoside hydrolase 131 catalytic N-terminal domain-containing protein</fullName>
    </recommendedName>
</protein>
<feature type="domain" description="Glycoside hydrolase 131 catalytic N-terminal" evidence="2">
    <location>
        <begin position="35"/>
        <end position="263"/>
    </location>
</feature>
<feature type="signal peptide" evidence="1">
    <location>
        <begin position="1"/>
        <end position="22"/>
    </location>
</feature>